<gene>
    <name evidence="1" type="ORF">EZS28_044811</name>
</gene>
<accession>A0A5J4TQF3</accession>
<evidence type="ECO:0000313" key="1">
    <source>
        <dbReference type="EMBL" id="KAA6359661.1"/>
    </source>
</evidence>
<dbReference type="AlphaFoldDB" id="A0A5J4TQF3"/>
<evidence type="ECO:0000313" key="2">
    <source>
        <dbReference type="Proteomes" id="UP000324800"/>
    </source>
</evidence>
<reference evidence="1 2" key="1">
    <citation type="submission" date="2019-03" db="EMBL/GenBank/DDBJ databases">
        <title>Single cell metagenomics reveals metabolic interactions within the superorganism composed of flagellate Streblomastix strix and complex community of Bacteroidetes bacteria on its surface.</title>
        <authorList>
            <person name="Treitli S.C."/>
            <person name="Kolisko M."/>
            <person name="Husnik F."/>
            <person name="Keeling P."/>
            <person name="Hampl V."/>
        </authorList>
    </citation>
    <scope>NUCLEOTIDE SEQUENCE [LARGE SCALE GENOMIC DNA]</scope>
    <source>
        <strain evidence="1">ST1C</strain>
    </source>
</reference>
<comment type="caution">
    <text evidence="1">The sequence shown here is derived from an EMBL/GenBank/DDBJ whole genome shotgun (WGS) entry which is preliminary data.</text>
</comment>
<name>A0A5J4TQF3_9EUKA</name>
<organism evidence="1 2">
    <name type="scientific">Streblomastix strix</name>
    <dbReference type="NCBI Taxonomy" id="222440"/>
    <lineage>
        <taxon>Eukaryota</taxon>
        <taxon>Metamonada</taxon>
        <taxon>Preaxostyla</taxon>
        <taxon>Oxymonadida</taxon>
        <taxon>Streblomastigidae</taxon>
        <taxon>Streblomastix</taxon>
    </lineage>
</organism>
<protein>
    <submittedName>
        <fullName evidence="1">Uncharacterized protein</fullName>
    </submittedName>
</protein>
<dbReference type="Proteomes" id="UP000324800">
    <property type="component" value="Unassembled WGS sequence"/>
</dbReference>
<feature type="non-terminal residue" evidence="1">
    <location>
        <position position="165"/>
    </location>
</feature>
<dbReference type="EMBL" id="SNRW01028039">
    <property type="protein sequence ID" value="KAA6359661.1"/>
    <property type="molecule type" value="Genomic_DNA"/>
</dbReference>
<proteinExistence type="predicted"/>
<sequence>MHTNIEKLIKPANTVDEQRENRIRGLLTTNLTVDADCQQGANGRNLKSNIGARDKSMEPNVPCTQTEWRIEENFRLQNTKQGTNCETLQDDRHPRYNFDAQERGMDVHVGTNICLQPYQSQSTITTIPGFPNTRNQLYISGDAIWDKYCATHIRENNTTDNREGE</sequence>